<evidence type="ECO:0000313" key="2">
    <source>
        <dbReference type="Proteomes" id="UP000004664"/>
    </source>
</evidence>
<dbReference type="Proteomes" id="UP000004664">
    <property type="component" value="Unassembled WGS sequence"/>
</dbReference>
<name>G3IV86_METTV</name>
<organism evidence="1 2">
    <name type="scientific">Methylobacter tundripaludum (strain ATCC BAA-1195 / DSM 17260 / SV96)</name>
    <dbReference type="NCBI Taxonomy" id="697282"/>
    <lineage>
        <taxon>Bacteria</taxon>
        <taxon>Pseudomonadati</taxon>
        <taxon>Pseudomonadota</taxon>
        <taxon>Gammaproteobacteria</taxon>
        <taxon>Methylococcales</taxon>
        <taxon>Methylococcaceae</taxon>
        <taxon>Methylobacter</taxon>
    </lineage>
</organism>
<dbReference type="AlphaFoldDB" id="G3IV86"/>
<reference evidence="1 2" key="1">
    <citation type="submission" date="2011-06" db="EMBL/GenBank/DDBJ databases">
        <title>Genomic sequence of Methylobacter tundripaludum SV96.</title>
        <authorList>
            <consortium name="US DOE Joint Genome Institute"/>
            <person name="Lucas S."/>
            <person name="Han J."/>
            <person name="Lapidus A."/>
            <person name="Cheng J.-F."/>
            <person name="Goodwin L."/>
            <person name="Pitluck S."/>
            <person name="Held B."/>
            <person name="Detter J.C."/>
            <person name="Han C."/>
            <person name="Tapia R."/>
            <person name="Land M."/>
            <person name="Hauser L."/>
            <person name="Kyrpides N."/>
            <person name="Ivanova N."/>
            <person name="Ovchinnikova G."/>
            <person name="Pagani I."/>
            <person name="Klotz M.G."/>
            <person name="Dispirito A.A."/>
            <person name="Murrell J.C."/>
            <person name="Dunfield P."/>
            <person name="Kalyuzhnaya M.G."/>
            <person name="Svenning M."/>
            <person name="Trotsenko Y.A."/>
            <person name="Stein L.Y."/>
            <person name="Woyke T."/>
        </authorList>
    </citation>
    <scope>NUCLEOTIDE SEQUENCE [LARGE SCALE GENOMIC DNA]</scope>
    <source>
        <strain evidence="2">ATCC BAA-1195 / DSM 17260 / SV96</strain>
    </source>
</reference>
<proteinExistence type="predicted"/>
<dbReference type="EMBL" id="JH109152">
    <property type="protein sequence ID" value="EGW21699.1"/>
    <property type="molecule type" value="Genomic_DNA"/>
</dbReference>
<dbReference type="HOGENOM" id="CLU_2437485_0_0_6"/>
<protein>
    <submittedName>
        <fullName evidence="1">Uncharacterized protein</fullName>
    </submittedName>
</protein>
<gene>
    <name evidence="1" type="ORF">Mettu_0473</name>
</gene>
<accession>G3IV86</accession>
<evidence type="ECO:0000313" key="1">
    <source>
        <dbReference type="EMBL" id="EGW21699.1"/>
    </source>
</evidence>
<sequence length="90" mass="10352">MNALSFPPIPVWNFPSGTGFVTTVRPELSFQGILYDNDLRRIHCRWIRHQAIGRNAYTTLWVEFERPLQTIGLGVPLGEWCQAEAGFDQF</sequence>
<keyword evidence="2" id="KW-1185">Reference proteome</keyword>